<evidence type="ECO:0000256" key="1">
    <source>
        <dbReference type="SAM" id="SignalP"/>
    </source>
</evidence>
<dbReference type="NCBIfam" id="TIGR03696">
    <property type="entry name" value="Rhs_assc_core"/>
    <property type="match status" value="1"/>
</dbReference>
<name>A0A4R2NPQ9_9FLAO</name>
<dbReference type="InterPro" id="IPR045619">
    <property type="entry name" value="DUF6443"/>
</dbReference>
<dbReference type="EMBL" id="SLXM01000009">
    <property type="protein sequence ID" value="TCP23324.1"/>
    <property type="molecule type" value="Genomic_DNA"/>
</dbReference>
<keyword evidence="4" id="KW-1185">Reference proteome</keyword>
<accession>A0A4R2NPQ9</accession>
<dbReference type="PANTHER" id="PTHR32305">
    <property type="match status" value="1"/>
</dbReference>
<reference evidence="3 4" key="1">
    <citation type="submission" date="2019-03" db="EMBL/GenBank/DDBJ databases">
        <title>Genomic Encyclopedia of Type Strains, Phase IV (KMG-IV): sequencing the most valuable type-strain genomes for metagenomic binning, comparative biology and taxonomic classification.</title>
        <authorList>
            <person name="Goeker M."/>
        </authorList>
    </citation>
    <scope>NUCLEOTIDE SEQUENCE [LARGE SCALE GENOMIC DNA]</scope>
    <source>
        <strain evidence="3 4">DSM 14836</strain>
    </source>
</reference>
<comment type="caution">
    <text evidence="3">The sequence shown here is derived from an EMBL/GenBank/DDBJ whole genome shotgun (WGS) entry which is preliminary data.</text>
</comment>
<dbReference type="InterPro" id="IPR050708">
    <property type="entry name" value="T6SS_VgrG/RHS"/>
</dbReference>
<gene>
    <name evidence="3" type="ORF">EV195_10948</name>
</gene>
<dbReference type="PANTHER" id="PTHR32305:SF15">
    <property type="entry name" value="PROTEIN RHSA-RELATED"/>
    <property type="match status" value="1"/>
</dbReference>
<evidence type="ECO:0000313" key="4">
    <source>
        <dbReference type="Proteomes" id="UP000294564"/>
    </source>
</evidence>
<dbReference type="OrthoDB" id="2972467at2"/>
<organism evidence="3 4">
    <name type="scientific">Tenacibaculum skagerrakense</name>
    <dbReference type="NCBI Taxonomy" id="186571"/>
    <lineage>
        <taxon>Bacteria</taxon>
        <taxon>Pseudomonadati</taxon>
        <taxon>Bacteroidota</taxon>
        <taxon>Flavobacteriia</taxon>
        <taxon>Flavobacteriales</taxon>
        <taxon>Flavobacteriaceae</taxon>
        <taxon>Tenacibaculum</taxon>
    </lineage>
</organism>
<dbReference type="InterPro" id="IPR022385">
    <property type="entry name" value="Rhs_assc_core"/>
</dbReference>
<sequence length="1536" mass="173064">MKMKKLVFILLVLPFVMYAQSTNENHVVTKVYKKATTSPVVGHNKDEVMTSVQYFDGLGRLKQSVAVNAGGNTVSNNAIPIDWTENATATDFYNRNGASDENKIVSGTTPFGSTDLLWECAPNGNYYSDGGWNTDYFTIDNTKTYRYSVWVKRTGSQDGRTYHGTRNVDKLNGTEDGNPYFWNGDLPQLNTWYLMVGVIHPHTYRGSDTEVSGVYDTNGNKVLDGQEFRWRESITTTQLRSYLYYTYDTSVRQYFWSPLFQEIDGGELPLEDVFTENAPVIAQENIKDIVSHVEYDNLGRMTKEYLPVTNGSGDANIRTENMATATQDYYARKYAKDFAGATLLSEINAYSEKAYDYSPLNRVTEQAAPGLDWKLGGGHEIKFDYDVNDATDEVKIYTVTTSFANNTYTPTLQGGTVSYPEGALSKTVTKDENWKSDQTHINDHTTEEFKNKSGQVVLKRTYNQNQKHDTYYVYDDFGNLTYVIPPKAEGTVAKPTTTKLSELCYQYVYDYRNRLVEKKIPGKGWEYIVYDKLDRPALTQDANLKAKNQWLFTKYDQLGRVAYTGIQNHTVSRITLQGYATNGSYAQWETRQSSPLNVSGSNVYYTSSAIPVTLTDLYTINYYDTYEDLPSSFVAPTTVYGQNITTNTKGLATVSKTRVLTTRSWITTITYYDAKARPIYVYSTNPYLGTVDIVESKLDDFTGKVLETKTTHTKTGKDPIVTIDRFEYDHMDRLISQNQQINGQISERIVKNNYDDLGQLESKILGNGTKVGYKDVTSGLAIADNTITKTSTVNGWNVGLATQGSFNADGYVEYIAPQYDKDFMVGLSNTNNDASFSSIRFALYNVGNGYIHVYEWGTYKGNFGRYYEGDIFRVERIGDQIQYKRNGETFYTSTSRSSGTLIGDVSIQTYNAKIKDFKIVDNSKGLQKVDYNYNVRGWLTNINEDVSNDNDLFNFSIQYNDPSVELNKRLYNGNIAQTSWQTLNENTSKKTYTYSYDALNRILSATGDFSSYYDVSGISYDKNGNILNLSRQGHVVENPDITNAADFGLMDNLKYTYNNNNTGNRLIKVEELSGGNTTYGFKDGANLATEYTYDANGNMTSDANKGITNIEYNHLNLPTKVTINGKNIDYIYDASGIKLQKKVWEFGDPVVTDYAGNHIYETPAGRGAQPTLQFFNHAEGYVKADVTSSGVEMNYVYQYKDHLGNIRLSYTDNNGDGVITASTEIIEEKNYYPFGLQHKGYNFVTNSLGNSKAEMFSFGGKELNQELGLEWHDFNARNYDASLGRWMNLDPLAEKYYNISSFVYALNTPTFFVDPDGREVDVTDLKNGGTKEDLWLLINLMMELSNISGQNISTSTDKTGKTILISSGCKEGSKNTSESASAFIDHLLAPGETIKVFNSTGKGSRTEPHLNEIHLDAEQIYGIQTALKNEKIDSRTASTGFVFLHESVHTSYGTSYFDSDKDEKEKVTFKGVKALPDPIHSEKGTKTGPTVDRINIFRQEMNLPIRYIYGDKKESIFLLIDGTKKEIKHTNQSIPK</sequence>
<evidence type="ECO:0000313" key="3">
    <source>
        <dbReference type="EMBL" id="TCP23324.1"/>
    </source>
</evidence>
<feature type="domain" description="DUF6443" evidence="2">
    <location>
        <begin position="283"/>
        <end position="386"/>
    </location>
</feature>
<feature type="chain" id="PRO_5020632552" evidence="1">
    <location>
        <begin position="20"/>
        <end position="1536"/>
    </location>
</feature>
<dbReference type="Pfam" id="PF20041">
    <property type="entry name" value="DUF6443"/>
    <property type="match status" value="2"/>
</dbReference>
<feature type="domain" description="DUF6443" evidence="2">
    <location>
        <begin position="29"/>
        <end position="72"/>
    </location>
</feature>
<protein>
    <submittedName>
        <fullName evidence="3">RHS repeat-associated protein</fullName>
    </submittedName>
</protein>
<dbReference type="Gene3D" id="2.180.10.10">
    <property type="entry name" value="RHS repeat-associated core"/>
    <property type="match status" value="2"/>
</dbReference>
<dbReference type="Proteomes" id="UP000294564">
    <property type="component" value="Unassembled WGS sequence"/>
</dbReference>
<proteinExistence type="predicted"/>
<keyword evidence="1" id="KW-0732">Signal</keyword>
<evidence type="ECO:0000259" key="2">
    <source>
        <dbReference type="Pfam" id="PF20041"/>
    </source>
</evidence>
<feature type="signal peptide" evidence="1">
    <location>
        <begin position="1"/>
        <end position="19"/>
    </location>
</feature>